<evidence type="ECO:0000256" key="10">
    <source>
        <dbReference type="ARBA" id="ARBA00023128"/>
    </source>
</evidence>
<evidence type="ECO:0000256" key="2">
    <source>
        <dbReference type="ARBA" id="ARBA00010605"/>
    </source>
</evidence>
<dbReference type="STRING" id="53468.A0A0R3UFX7"/>
<evidence type="ECO:0000256" key="6">
    <source>
        <dbReference type="ARBA" id="ARBA00022691"/>
    </source>
</evidence>
<dbReference type="SUPFAM" id="SSF53335">
    <property type="entry name" value="S-adenosyl-L-methionine-dependent methyltransferases"/>
    <property type="match status" value="1"/>
</dbReference>
<accession>A0A0R3UFX7</accession>
<dbReference type="PRINTS" id="PR02008">
    <property type="entry name" value="RCMTFAMILY"/>
</dbReference>
<keyword evidence="4 14" id="KW-0489">Methyltransferase</keyword>
<evidence type="ECO:0000256" key="8">
    <source>
        <dbReference type="ARBA" id="ARBA00022946"/>
    </source>
</evidence>
<dbReference type="InterPro" id="IPR001678">
    <property type="entry name" value="MeTrfase_RsmB-F_NOP2_dom"/>
</dbReference>
<dbReference type="Pfam" id="PF01189">
    <property type="entry name" value="Methyltr_RsmB-F"/>
    <property type="match status" value="1"/>
</dbReference>
<keyword evidence="7 14" id="KW-0694">RNA-binding</keyword>
<dbReference type="Pfam" id="PF01281">
    <property type="entry name" value="Ribosomal_L9_N"/>
    <property type="match status" value="1"/>
</dbReference>
<dbReference type="PANTHER" id="PTHR22808:SF3">
    <property type="entry name" value="5-METHYLCYTOSINE RRNA METHYLTRANSFERASE NSUN4"/>
    <property type="match status" value="1"/>
</dbReference>
<dbReference type="InterPro" id="IPR049560">
    <property type="entry name" value="MeTrfase_RsmB-F_NOP2_cat"/>
</dbReference>
<keyword evidence="3" id="KW-0698">rRNA processing</keyword>
<proteinExistence type="inferred from homology"/>
<keyword evidence="8" id="KW-0809">Transit peptide</keyword>
<keyword evidence="11" id="KW-0687">Ribonucleoprotein</keyword>
<keyword evidence="5 14" id="KW-0808">Transferase</keyword>
<evidence type="ECO:0000256" key="13">
    <source>
        <dbReference type="ARBA" id="ARBA00049302"/>
    </source>
</evidence>
<organism evidence="16 17">
    <name type="scientific">Mesocestoides corti</name>
    <name type="common">Flatworm</name>
    <dbReference type="NCBI Taxonomy" id="53468"/>
    <lineage>
        <taxon>Eukaryota</taxon>
        <taxon>Metazoa</taxon>
        <taxon>Spiralia</taxon>
        <taxon>Lophotrochozoa</taxon>
        <taxon>Platyhelminthes</taxon>
        <taxon>Cestoda</taxon>
        <taxon>Eucestoda</taxon>
        <taxon>Cyclophyllidea</taxon>
        <taxon>Mesocestoididae</taxon>
        <taxon>Mesocestoides</taxon>
    </lineage>
</organism>
<evidence type="ECO:0000256" key="12">
    <source>
        <dbReference type="ARBA" id="ARBA00042050"/>
    </source>
</evidence>
<feature type="domain" description="SAM-dependent MTase RsmB/NOP-type" evidence="15">
    <location>
        <begin position="406"/>
        <end position="727"/>
    </location>
</feature>
<comment type="similarity">
    <text evidence="2">Belongs to the bacterial ribosomal protein bL9 family.</text>
</comment>
<protein>
    <recommendedName>
        <fullName evidence="12">NOL1/NOP2/Sun domain family member 4</fullName>
    </recommendedName>
</protein>
<comment type="caution">
    <text evidence="14">Lacks conserved residue(s) required for the propagation of feature annotation.</text>
</comment>
<evidence type="ECO:0000256" key="3">
    <source>
        <dbReference type="ARBA" id="ARBA00022552"/>
    </source>
</evidence>
<evidence type="ECO:0000256" key="9">
    <source>
        <dbReference type="ARBA" id="ARBA00022980"/>
    </source>
</evidence>
<name>A0A0R3UFX7_MESCO</name>
<evidence type="ECO:0000259" key="15">
    <source>
        <dbReference type="PROSITE" id="PS51686"/>
    </source>
</evidence>
<dbReference type="InterPro" id="IPR020070">
    <property type="entry name" value="Ribosomal_bL9_N"/>
</dbReference>
<dbReference type="EMBL" id="UXSR01005233">
    <property type="protein sequence ID" value="VDD80064.1"/>
    <property type="molecule type" value="Genomic_DNA"/>
</dbReference>
<evidence type="ECO:0000313" key="17">
    <source>
        <dbReference type="Proteomes" id="UP000267029"/>
    </source>
</evidence>
<dbReference type="GO" id="GO:0008173">
    <property type="term" value="F:RNA methyltransferase activity"/>
    <property type="evidence" value="ECO:0007669"/>
    <property type="project" value="InterPro"/>
</dbReference>
<evidence type="ECO:0000256" key="14">
    <source>
        <dbReference type="PROSITE-ProRule" id="PRU01023"/>
    </source>
</evidence>
<feature type="binding site" evidence="14">
    <location>
        <begin position="508"/>
        <end position="514"/>
    </location>
    <ligand>
        <name>S-adenosyl-L-methionine</name>
        <dbReference type="ChEBI" id="CHEBI:59789"/>
    </ligand>
</feature>
<feature type="binding site" evidence="14">
    <location>
        <position position="531"/>
    </location>
    <ligand>
        <name>S-adenosyl-L-methionine</name>
        <dbReference type="ChEBI" id="CHEBI:59789"/>
    </ligand>
</feature>
<dbReference type="Gene3D" id="3.40.50.150">
    <property type="entry name" value="Vaccinia Virus protein VP39"/>
    <property type="match status" value="1"/>
</dbReference>
<feature type="binding site" evidence="14">
    <location>
        <position position="590"/>
    </location>
    <ligand>
        <name>S-adenosyl-L-methionine</name>
        <dbReference type="ChEBI" id="CHEBI:59789"/>
    </ligand>
</feature>
<dbReference type="SUPFAM" id="SSF55658">
    <property type="entry name" value="L9 N-domain-like"/>
    <property type="match status" value="1"/>
</dbReference>
<gene>
    <name evidence="16" type="ORF">MCOS_LOCUS6067</name>
</gene>
<dbReference type="Proteomes" id="UP000267029">
    <property type="component" value="Unassembled WGS sequence"/>
</dbReference>
<dbReference type="PANTHER" id="PTHR22808">
    <property type="entry name" value="NCL1 YEAST -RELATED NOL1/NOP2/FMU SUN DOMAIN-CONTAINING"/>
    <property type="match status" value="1"/>
</dbReference>
<evidence type="ECO:0000256" key="5">
    <source>
        <dbReference type="ARBA" id="ARBA00022679"/>
    </source>
</evidence>
<keyword evidence="17" id="KW-1185">Reference proteome</keyword>
<dbReference type="Gene3D" id="6.20.240.40">
    <property type="match status" value="1"/>
</dbReference>
<dbReference type="InterPro" id="IPR023267">
    <property type="entry name" value="RCMT"/>
</dbReference>
<dbReference type="InterPro" id="IPR029063">
    <property type="entry name" value="SAM-dependent_MTases_sf"/>
</dbReference>
<evidence type="ECO:0000313" key="16">
    <source>
        <dbReference type="EMBL" id="VDD80064.1"/>
    </source>
</evidence>
<feature type="active site" description="Nucleophile" evidence="14">
    <location>
        <position position="645"/>
    </location>
</feature>
<evidence type="ECO:0000256" key="11">
    <source>
        <dbReference type="ARBA" id="ARBA00023274"/>
    </source>
</evidence>
<dbReference type="OrthoDB" id="8020218at2759"/>
<dbReference type="GO" id="GO:0003723">
    <property type="term" value="F:RNA binding"/>
    <property type="evidence" value="ECO:0007669"/>
    <property type="project" value="UniProtKB-UniRule"/>
</dbReference>
<evidence type="ECO:0000256" key="7">
    <source>
        <dbReference type="ARBA" id="ARBA00022884"/>
    </source>
</evidence>
<keyword evidence="6 14" id="KW-0949">S-adenosyl-L-methionine</keyword>
<comment type="subcellular location">
    <subcellularLocation>
        <location evidence="1">Mitochondrion</location>
    </subcellularLocation>
</comment>
<dbReference type="InterPro" id="IPR009027">
    <property type="entry name" value="Ribosomal_bL9/RNase_H1_N"/>
</dbReference>
<dbReference type="GO" id="GO:0005762">
    <property type="term" value="C:mitochondrial large ribosomal subunit"/>
    <property type="evidence" value="ECO:0007669"/>
    <property type="project" value="TreeGrafter"/>
</dbReference>
<reference evidence="16 17" key="1">
    <citation type="submission" date="2018-10" db="EMBL/GenBank/DDBJ databases">
        <authorList>
            <consortium name="Pathogen Informatics"/>
        </authorList>
    </citation>
    <scope>NUCLEOTIDE SEQUENCE [LARGE SCALE GENOMIC DNA]</scope>
</reference>
<keyword evidence="10" id="KW-0496">Mitochondrion</keyword>
<comment type="catalytic activity">
    <reaction evidence="13">
        <text>a cytidine in rRNA + S-adenosyl-L-methionine = a 5-methylcytidine in rRNA + S-adenosyl-L-homocysteine + H(+)</text>
        <dbReference type="Rhea" id="RHEA:61484"/>
        <dbReference type="Rhea" id="RHEA-COMP:15836"/>
        <dbReference type="Rhea" id="RHEA-COMP:15837"/>
        <dbReference type="ChEBI" id="CHEBI:15378"/>
        <dbReference type="ChEBI" id="CHEBI:57856"/>
        <dbReference type="ChEBI" id="CHEBI:59789"/>
        <dbReference type="ChEBI" id="CHEBI:74483"/>
        <dbReference type="ChEBI" id="CHEBI:82748"/>
    </reaction>
</comment>
<dbReference type="InterPro" id="IPR036935">
    <property type="entry name" value="Ribosomal_bL9_N_sf"/>
</dbReference>
<dbReference type="AlphaFoldDB" id="A0A0R3UFX7"/>
<dbReference type="Gene3D" id="3.40.5.10">
    <property type="entry name" value="Ribosomal protein L9, N-terminal domain"/>
    <property type="match status" value="1"/>
</dbReference>
<sequence>MVQTLTYLRRKYPIVQPQYLSINGGTQELTVEQQIYVEGEKDDEKPIIEVLLTENVSGLGGKGSLVKIHRNRFWNNLYLRGLAVLPTVDCVNELQSENVNVLCGHSYEVQQRLLNMTLYIPMNPFLSWTLTPKHVKVAFRRIGVVVEEEDITVPEKPVTTSTSEEFIVNVNIANVASVPVKSRIFLYQRLDAKTTTKPPANTFRKIHLDDWTSDFSENELQLLPGHTISLNIVGSHHGYHRCLGTLDLIGYMALCCQFERKYFVVLQNFSRASSNEAKARLKTLFSIQRVNGWTKQCKKVTLTQTNQNALGHFDKYYTHLLGAASWSGIRAALLAPAAKVAVLNSINPSMPELIKELLSKQYFDLFDELSKGDVLPESVLPQNPDNVEPPPDQHFLVRHDTPPGQFSEFVPPTEFISEKTVYTRESDRGFVVRARSDFFEPVDLPVVNEESCLIESFRNLSCNGDNCSSITSKITRRLGFDFYPLDLGSVLAVLALDIQPGTRMLDLCSAPGGKAVAALQTLNLEYLVCTDVSSSRVERLKNVLNTFGPGVGTGRPSFPDVEVMMTHSIRRRLPTSGPEKGTLFNRVLVDVPCSTDRTALTSDKGSYFSKGKGNSRINLPVTQKRLLQQAMAACQVGGYVVYSTCTLSTAQNQAVVESCLTSPEKNAEFAIVDPTHLLNLCNSKLAPISGIKVAPAYSTAASPIGVLVLPCLAANYGPTFICKLKRVA</sequence>
<dbReference type="GO" id="GO:0031167">
    <property type="term" value="P:rRNA methylation"/>
    <property type="evidence" value="ECO:0007669"/>
    <property type="project" value="TreeGrafter"/>
</dbReference>
<comment type="similarity">
    <text evidence="14">Belongs to the class I-like SAM-binding methyltransferase superfamily. RsmB/NOP family.</text>
</comment>
<evidence type="ECO:0000256" key="1">
    <source>
        <dbReference type="ARBA" id="ARBA00004173"/>
    </source>
</evidence>
<dbReference type="PROSITE" id="PS51686">
    <property type="entry name" value="SAM_MT_RSMB_NOP"/>
    <property type="match status" value="1"/>
</dbReference>
<keyword evidence="9" id="KW-0689">Ribosomal protein</keyword>
<evidence type="ECO:0000256" key="4">
    <source>
        <dbReference type="ARBA" id="ARBA00022603"/>
    </source>
</evidence>